<name>A0ABS0A075_9FIRM</name>
<dbReference type="Proteomes" id="UP000614200">
    <property type="component" value="Unassembled WGS sequence"/>
</dbReference>
<gene>
    <name evidence="1" type="ORF">ISU02_23615</name>
</gene>
<keyword evidence="2" id="KW-1185">Reference proteome</keyword>
<sequence length="274" mass="32402">MNRTHEFQNEVTNCMNRYFYKMFEKLESEDEDLFRDLEINYFQEYNHVRNYNQERIRAFNESSFYEVLLSAISEPITNYNLSDYNDGDREELIYSPRIDIAFSPSIKTKRGKTESIGVYKLSNNVKLFKFLHKLNFVKEIENNIRNKSNDNLRNYGLDLCYVGCQLEHNENDYINKRPLHLFGIEIENQKNAKHLMGDFLNAISLSRIPIVIVPESRLDHLMKMLMFSSTIKNLKEVPIYDLLKTVNILTINQFISVLNDLLQREGLNQITIGD</sequence>
<proteinExistence type="predicted"/>
<reference evidence="1 2" key="1">
    <citation type="submission" date="2020-11" db="EMBL/GenBank/DDBJ databases">
        <title>Fusibacter basophilias sp. nov.</title>
        <authorList>
            <person name="Qiu D."/>
        </authorList>
    </citation>
    <scope>NUCLEOTIDE SEQUENCE [LARGE SCALE GENOMIC DNA]</scope>
    <source>
        <strain evidence="1 2">Q10-2</strain>
    </source>
</reference>
<evidence type="ECO:0000313" key="2">
    <source>
        <dbReference type="Proteomes" id="UP000614200"/>
    </source>
</evidence>
<protein>
    <submittedName>
        <fullName evidence="1">Uncharacterized protein</fullName>
    </submittedName>
</protein>
<dbReference type="RefSeq" id="WP_194704333.1">
    <property type="nucleotide sequence ID" value="NZ_JADKNH010000038.1"/>
</dbReference>
<dbReference type="EMBL" id="JADKNH010000038">
    <property type="protein sequence ID" value="MBF4696098.1"/>
    <property type="molecule type" value="Genomic_DNA"/>
</dbReference>
<comment type="caution">
    <text evidence="1">The sequence shown here is derived from an EMBL/GenBank/DDBJ whole genome shotgun (WGS) entry which is preliminary data.</text>
</comment>
<accession>A0ABS0A075</accession>
<evidence type="ECO:0000313" key="1">
    <source>
        <dbReference type="EMBL" id="MBF4696098.1"/>
    </source>
</evidence>
<organism evidence="1 2">
    <name type="scientific">Fusibacter ferrireducens</name>
    <dbReference type="NCBI Taxonomy" id="2785058"/>
    <lineage>
        <taxon>Bacteria</taxon>
        <taxon>Bacillati</taxon>
        <taxon>Bacillota</taxon>
        <taxon>Clostridia</taxon>
        <taxon>Eubacteriales</taxon>
        <taxon>Eubacteriales Family XII. Incertae Sedis</taxon>
        <taxon>Fusibacter</taxon>
    </lineage>
</organism>